<protein>
    <recommendedName>
        <fullName evidence="1">Trypsin-co-occurring domain-containing protein</fullName>
    </recommendedName>
</protein>
<reference evidence="2 3" key="1">
    <citation type="submission" date="2018-06" db="EMBL/GenBank/DDBJ databases">
        <title>Sphaerisporangium craniellae sp. nov., isolated from a marine sponge in the South China Sea.</title>
        <authorList>
            <person name="Li L."/>
        </authorList>
    </citation>
    <scope>NUCLEOTIDE SEQUENCE [LARGE SCALE GENOMIC DNA]</scope>
    <source>
        <strain evidence="2 3">LHW63015</strain>
    </source>
</reference>
<dbReference type="RefSeq" id="WP_113984629.1">
    <property type="nucleotide sequence ID" value="NZ_QMEY01000019.1"/>
</dbReference>
<evidence type="ECO:0000313" key="2">
    <source>
        <dbReference type="EMBL" id="RBQ16007.1"/>
    </source>
</evidence>
<dbReference type="Proteomes" id="UP000253303">
    <property type="component" value="Unassembled WGS sequence"/>
</dbReference>
<accession>A0A366LQA6</accession>
<comment type="caution">
    <text evidence="2">The sequence shown here is derived from an EMBL/GenBank/DDBJ whole genome shotgun (WGS) entry which is preliminary data.</text>
</comment>
<name>A0A366LQA6_9ACTN</name>
<proteinExistence type="predicted"/>
<keyword evidence="3" id="KW-1185">Reference proteome</keyword>
<dbReference type="OrthoDB" id="3696289at2"/>
<sequence length="97" mass="10541">MIELSRVVQELRGELTKAMQAAEGEPLRFGVGPVELEVTMVITREEAAGGKVRFWVLEAGADAKETDERTHRVTLTLTPEFEGGPMRVGGAAEEGED</sequence>
<dbReference type="InterPro" id="IPR045608">
    <property type="entry name" value="Trypco2"/>
</dbReference>
<feature type="domain" description="Trypsin-co-occurring" evidence="1">
    <location>
        <begin position="2"/>
        <end position="79"/>
    </location>
</feature>
<evidence type="ECO:0000259" key="1">
    <source>
        <dbReference type="Pfam" id="PF19631"/>
    </source>
</evidence>
<gene>
    <name evidence="2" type="ORF">DP939_32340</name>
</gene>
<dbReference type="AlphaFoldDB" id="A0A366LQA6"/>
<dbReference type="EMBL" id="QMEY01000019">
    <property type="protein sequence ID" value="RBQ16007.1"/>
    <property type="molecule type" value="Genomic_DNA"/>
</dbReference>
<organism evidence="2 3">
    <name type="scientific">Spongiactinospora rosea</name>
    <dbReference type="NCBI Taxonomy" id="2248750"/>
    <lineage>
        <taxon>Bacteria</taxon>
        <taxon>Bacillati</taxon>
        <taxon>Actinomycetota</taxon>
        <taxon>Actinomycetes</taxon>
        <taxon>Streptosporangiales</taxon>
        <taxon>Streptosporangiaceae</taxon>
        <taxon>Spongiactinospora</taxon>
    </lineage>
</organism>
<dbReference type="Pfam" id="PF19631">
    <property type="entry name" value="Trypco2"/>
    <property type="match status" value="1"/>
</dbReference>
<evidence type="ECO:0000313" key="3">
    <source>
        <dbReference type="Proteomes" id="UP000253303"/>
    </source>
</evidence>